<feature type="domain" description="Histidine kinase/HSP90-like ATPase" evidence="1">
    <location>
        <begin position="39"/>
        <end position="139"/>
    </location>
</feature>
<name>A0A917DJ83_9HYPH</name>
<protein>
    <submittedName>
        <fullName evidence="2">Serine/threonine protein kinase</fullName>
    </submittedName>
</protein>
<sequence>MFAMTTPFFMTMAISGQADVIAARQAGRDLARAMGFRIVDQTRLATAISELARNTLQHGLRGHCQICEETEPDGTRTIRVVVSDEGPGIADVDAALQPGFTTGKGLGLGLPAVERLTDHLLIDSNPGRTVIQITMSLRP</sequence>
<dbReference type="CDD" id="cd16934">
    <property type="entry name" value="HATPase_RsbT-like"/>
    <property type="match status" value="1"/>
</dbReference>
<dbReference type="SMART" id="SM00387">
    <property type="entry name" value="HATPase_c"/>
    <property type="match status" value="1"/>
</dbReference>
<evidence type="ECO:0000313" key="3">
    <source>
        <dbReference type="Proteomes" id="UP000613160"/>
    </source>
</evidence>
<keyword evidence="2" id="KW-0723">Serine/threonine-protein kinase</keyword>
<dbReference type="InterPro" id="IPR003594">
    <property type="entry name" value="HATPase_dom"/>
</dbReference>
<organism evidence="2 3">
    <name type="scientific">Aureimonas glaciei</name>
    <dbReference type="NCBI Taxonomy" id="1776957"/>
    <lineage>
        <taxon>Bacteria</taxon>
        <taxon>Pseudomonadati</taxon>
        <taxon>Pseudomonadota</taxon>
        <taxon>Alphaproteobacteria</taxon>
        <taxon>Hyphomicrobiales</taxon>
        <taxon>Aurantimonadaceae</taxon>
        <taxon>Aureimonas</taxon>
    </lineage>
</organism>
<reference evidence="2" key="1">
    <citation type="journal article" date="2014" name="Int. J. Syst. Evol. Microbiol.">
        <title>Complete genome sequence of Corynebacterium casei LMG S-19264T (=DSM 44701T), isolated from a smear-ripened cheese.</title>
        <authorList>
            <consortium name="US DOE Joint Genome Institute (JGI-PGF)"/>
            <person name="Walter F."/>
            <person name="Albersmeier A."/>
            <person name="Kalinowski J."/>
            <person name="Ruckert C."/>
        </authorList>
    </citation>
    <scope>NUCLEOTIDE SEQUENCE</scope>
    <source>
        <strain evidence="2">CGMCC 1.15493</strain>
    </source>
</reference>
<proteinExistence type="predicted"/>
<comment type="caution">
    <text evidence="2">The sequence shown here is derived from an EMBL/GenBank/DDBJ whole genome shotgun (WGS) entry which is preliminary data.</text>
</comment>
<reference evidence="2" key="2">
    <citation type="submission" date="2020-09" db="EMBL/GenBank/DDBJ databases">
        <authorList>
            <person name="Sun Q."/>
            <person name="Zhou Y."/>
        </authorList>
    </citation>
    <scope>NUCLEOTIDE SEQUENCE</scope>
    <source>
        <strain evidence="2">CGMCC 1.15493</strain>
    </source>
</reference>
<evidence type="ECO:0000313" key="2">
    <source>
        <dbReference type="EMBL" id="GGD41535.1"/>
    </source>
</evidence>
<dbReference type="SUPFAM" id="SSF55874">
    <property type="entry name" value="ATPase domain of HSP90 chaperone/DNA topoisomerase II/histidine kinase"/>
    <property type="match status" value="1"/>
</dbReference>
<dbReference type="GO" id="GO:0004674">
    <property type="term" value="F:protein serine/threonine kinase activity"/>
    <property type="evidence" value="ECO:0007669"/>
    <property type="project" value="UniProtKB-KW"/>
</dbReference>
<dbReference type="EMBL" id="BMJJ01000018">
    <property type="protein sequence ID" value="GGD41535.1"/>
    <property type="molecule type" value="Genomic_DNA"/>
</dbReference>
<keyword evidence="3" id="KW-1185">Reference proteome</keyword>
<dbReference type="Gene3D" id="3.30.565.10">
    <property type="entry name" value="Histidine kinase-like ATPase, C-terminal domain"/>
    <property type="match status" value="1"/>
</dbReference>
<evidence type="ECO:0000259" key="1">
    <source>
        <dbReference type="SMART" id="SM00387"/>
    </source>
</evidence>
<dbReference type="InterPro" id="IPR036890">
    <property type="entry name" value="HATPase_C_sf"/>
</dbReference>
<keyword evidence="2" id="KW-0808">Transferase</keyword>
<dbReference type="Proteomes" id="UP000613160">
    <property type="component" value="Unassembled WGS sequence"/>
</dbReference>
<gene>
    <name evidence="2" type="ORF">GCM10011335_50250</name>
</gene>
<keyword evidence="2" id="KW-0418">Kinase</keyword>
<dbReference type="Pfam" id="PF13581">
    <property type="entry name" value="HATPase_c_2"/>
    <property type="match status" value="1"/>
</dbReference>
<dbReference type="AlphaFoldDB" id="A0A917DJ83"/>
<accession>A0A917DJ83</accession>